<dbReference type="PANTHER" id="PTHR43102:SF2">
    <property type="entry name" value="GAF DOMAIN-CONTAINING PROTEIN"/>
    <property type="match status" value="1"/>
</dbReference>
<proteinExistence type="predicted"/>
<dbReference type="Gene3D" id="3.30.450.40">
    <property type="match status" value="1"/>
</dbReference>
<keyword evidence="5" id="KW-1185">Reference proteome</keyword>
<dbReference type="AlphaFoldDB" id="A0A7L5E550"/>
<dbReference type="InterPro" id="IPR003661">
    <property type="entry name" value="HisK_dim/P_dom"/>
</dbReference>
<sequence length="361" mass="41238">MPQRELERLQAVNRFLKLEISKDKELQEIVRLAALVCGTPTALITLIDQDSQYIKFEVGFEHTTTTREEAFCKHLLYQKEVMIVPDTHQDERFWGNKLVTGSSNIRFYAGTPIITTDGYSLGGLCVIDQQPRNLTLAQQQTLQFLAKQVIQLLEFDASLGIMKAQFIKAKDAEIKLRSYFESTSACHLLLNKELDVLAFNKATSSFVWLTYHVKLSTGMNVKDYMYSEHIPDFIDNCQQALSGEAVKIEKCFAYAKEVIWWAITYEPARNPDGEIIGVSYNAIDITQRMVHESKVMQQNESLKQIAYIQSHEMRKPVASILGLVNLFKAENYQASQEELQVLEKAAEELDSKIKTIVNYTD</sequence>
<dbReference type="InterPro" id="IPR003018">
    <property type="entry name" value="GAF"/>
</dbReference>
<accession>A0A7L5E550</accession>
<dbReference type="InterPro" id="IPR029016">
    <property type="entry name" value="GAF-like_dom_sf"/>
</dbReference>
<evidence type="ECO:0000313" key="5">
    <source>
        <dbReference type="Proteomes" id="UP000503278"/>
    </source>
</evidence>
<dbReference type="GO" id="GO:0000155">
    <property type="term" value="F:phosphorelay sensor kinase activity"/>
    <property type="evidence" value="ECO:0007669"/>
    <property type="project" value="InterPro"/>
</dbReference>
<dbReference type="SUPFAM" id="SSF55781">
    <property type="entry name" value="GAF domain-like"/>
    <property type="match status" value="1"/>
</dbReference>
<dbReference type="InterPro" id="IPR036097">
    <property type="entry name" value="HisK_dim/P_sf"/>
</dbReference>
<evidence type="ECO:0000313" key="4">
    <source>
        <dbReference type="EMBL" id="QJD96884.1"/>
    </source>
</evidence>
<dbReference type="EMBL" id="CP051682">
    <property type="protein sequence ID" value="QJD96884.1"/>
    <property type="molecule type" value="Genomic_DNA"/>
</dbReference>
<protein>
    <recommendedName>
        <fullName evidence="2">histidine kinase</fullName>
        <ecNumber evidence="2">2.7.13.3</ecNumber>
    </recommendedName>
</protein>
<gene>
    <name evidence="4" type="ORF">HH214_13885</name>
</gene>
<evidence type="ECO:0000256" key="2">
    <source>
        <dbReference type="ARBA" id="ARBA00012438"/>
    </source>
</evidence>
<dbReference type="SUPFAM" id="SSF55785">
    <property type="entry name" value="PYP-like sensor domain (PAS domain)"/>
    <property type="match status" value="1"/>
</dbReference>
<dbReference type="CDD" id="cd00082">
    <property type="entry name" value="HisKA"/>
    <property type="match status" value="1"/>
</dbReference>
<dbReference type="PANTHER" id="PTHR43102">
    <property type="entry name" value="SLR1143 PROTEIN"/>
    <property type="match status" value="1"/>
</dbReference>
<dbReference type="Proteomes" id="UP000503278">
    <property type="component" value="Chromosome"/>
</dbReference>
<organism evidence="4 5">
    <name type="scientific">Mucilaginibacter robiniae</name>
    <dbReference type="NCBI Taxonomy" id="2728022"/>
    <lineage>
        <taxon>Bacteria</taxon>
        <taxon>Pseudomonadati</taxon>
        <taxon>Bacteroidota</taxon>
        <taxon>Sphingobacteriia</taxon>
        <taxon>Sphingobacteriales</taxon>
        <taxon>Sphingobacteriaceae</taxon>
        <taxon>Mucilaginibacter</taxon>
    </lineage>
</organism>
<dbReference type="Gene3D" id="1.10.287.130">
    <property type="match status" value="1"/>
</dbReference>
<evidence type="ECO:0000256" key="1">
    <source>
        <dbReference type="ARBA" id="ARBA00000085"/>
    </source>
</evidence>
<dbReference type="Gene3D" id="3.30.450.20">
    <property type="entry name" value="PAS domain"/>
    <property type="match status" value="1"/>
</dbReference>
<dbReference type="CDD" id="cd00130">
    <property type="entry name" value="PAS"/>
    <property type="match status" value="1"/>
</dbReference>
<evidence type="ECO:0000259" key="3">
    <source>
        <dbReference type="SMART" id="SM00065"/>
    </source>
</evidence>
<dbReference type="SMART" id="SM00065">
    <property type="entry name" value="GAF"/>
    <property type="match status" value="1"/>
</dbReference>
<comment type="catalytic activity">
    <reaction evidence="1">
        <text>ATP + protein L-histidine = ADP + protein N-phospho-L-histidine.</text>
        <dbReference type="EC" id="2.7.13.3"/>
    </reaction>
</comment>
<reference evidence="4 5" key="1">
    <citation type="submission" date="2020-04" db="EMBL/GenBank/DDBJ databases">
        <title>Genome sequencing of novel species.</title>
        <authorList>
            <person name="Heo J."/>
            <person name="Kim S.-J."/>
            <person name="Kim J.-S."/>
            <person name="Hong S.-B."/>
            <person name="Kwon S.-W."/>
        </authorList>
    </citation>
    <scope>NUCLEOTIDE SEQUENCE [LARGE SCALE GENOMIC DNA]</scope>
    <source>
        <strain evidence="4 5">F39-2</strain>
    </source>
</reference>
<dbReference type="InterPro" id="IPR000014">
    <property type="entry name" value="PAS"/>
</dbReference>
<dbReference type="InterPro" id="IPR013656">
    <property type="entry name" value="PAS_4"/>
</dbReference>
<name>A0A7L5E550_9SPHI</name>
<dbReference type="RefSeq" id="WP_169608603.1">
    <property type="nucleotide sequence ID" value="NZ_CP051682.1"/>
</dbReference>
<dbReference type="SUPFAM" id="SSF47384">
    <property type="entry name" value="Homodimeric domain of signal transducing histidine kinase"/>
    <property type="match status" value="1"/>
</dbReference>
<dbReference type="Pfam" id="PF01590">
    <property type="entry name" value="GAF"/>
    <property type="match status" value="1"/>
</dbReference>
<dbReference type="KEGG" id="mrob:HH214_13885"/>
<feature type="domain" description="GAF" evidence="3">
    <location>
        <begin position="21"/>
        <end position="163"/>
    </location>
</feature>
<dbReference type="EC" id="2.7.13.3" evidence="2"/>
<dbReference type="InterPro" id="IPR035965">
    <property type="entry name" value="PAS-like_dom_sf"/>
</dbReference>
<dbReference type="Pfam" id="PF08448">
    <property type="entry name" value="PAS_4"/>
    <property type="match status" value="1"/>
</dbReference>